<dbReference type="PANTHER" id="PTHR40547:SF1">
    <property type="entry name" value="SLL0298 PROTEIN"/>
    <property type="match status" value="1"/>
</dbReference>
<protein>
    <recommendedName>
        <fullName evidence="2">DUF2062 domain-containing protein</fullName>
    </recommendedName>
</protein>
<keyword evidence="1" id="KW-1133">Transmembrane helix</keyword>
<dbReference type="AlphaFoldDB" id="A0A291LWR5"/>
<name>A0A291LWR5_9RHOB</name>
<dbReference type="Proteomes" id="UP000219050">
    <property type="component" value="Chromosome"/>
</dbReference>
<reference evidence="3 4" key="1">
    <citation type="submission" date="2017-05" db="EMBL/GenBank/DDBJ databases">
        <title>Comparative genomic and metabolic analysis of manganese-oxidizing mechanisms in Celeribater manganoxidans DY25T: its adaption to the environment of polymetallic nodule.</title>
        <authorList>
            <person name="Wang X."/>
        </authorList>
    </citation>
    <scope>NUCLEOTIDE SEQUENCE [LARGE SCALE GENOMIC DNA]</scope>
    <source>
        <strain evidence="3 4">DY25</strain>
    </source>
</reference>
<dbReference type="OrthoDB" id="7360463at2"/>
<feature type="transmembrane region" description="Helical" evidence="1">
    <location>
        <begin position="92"/>
        <end position="109"/>
    </location>
</feature>
<dbReference type="RefSeq" id="WP_088662521.1">
    <property type="nucleotide sequence ID" value="NZ_CP021404.1"/>
</dbReference>
<sequence>MFKRRNKRSWARIAREAVYPRGGWTRAFHYVKHRVRRLPDRPERIARGIAAGVFVCFTPLYGLHFVSAYIIAKLMRGNGLAALLATFFGNPLTFPVIATISLQLGRWMVGTGRAEHHRTIFQKFGWAARDLQNNLMALFSARDAHWGGLAIFYRDVFLPYLIGGLIPGIIAGLLAYYFSMPLIAAYQNRRKGLLAKKIAELGRKAGQKKKSGQRQS</sequence>
<keyword evidence="1" id="KW-0472">Membrane</keyword>
<accession>A0A291LWR5</accession>
<organism evidence="3 4">
    <name type="scientific">Pacificitalea manganoxidans</name>
    <dbReference type="NCBI Taxonomy" id="1411902"/>
    <lineage>
        <taxon>Bacteria</taxon>
        <taxon>Pseudomonadati</taxon>
        <taxon>Pseudomonadota</taxon>
        <taxon>Alphaproteobacteria</taxon>
        <taxon>Rhodobacterales</taxon>
        <taxon>Paracoccaceae</taxon>
        <taxon>Pacificitalea</taxon>
    </lineage>
</organism>
<evidence type="ECO:0000259" key="2">
    <source>
        <dbReference type="Pfam" id="PF09835"/>
    </source>
</evidence>
<evidence type="ECO:0000313" key="4">
    <source>
        <dbReference type="Proteomes" id="UP000219050"/>
    </source>
</evidence>
<dbReference type="KEGG" id="cmag:CBW24_01885"/>
<evidence type="ECO:0000256" key="1">
    <source>
        <dbReference type="SAM" id="Phobius"/>
    </source>
</evidence>
<evidence type="ECO:0000313" key="3">
    <source>
        <dbReference type="EMBL" id="ATI40875.1"/>
    </source>
</evidence>
<keyword evidence="4" id="KW-1185">Reference proteome</keyword>
<feature type="transmembrane region" description="Helical" evidence="1">
    <location>
        <begin position="45"/>
        <end position="72"/>
    </location>
</feature>
<gene>
    <name evidence="3" type="ORF">CBW24_01885</name>
</gene>
<feature type="transmembrane region" description="Helical" evidence="1">
    <location>
        <begin position="157"/>
        <end position="178"/>
    </location>
</feature>
<keyword evidence="1" id="KW-0812">Transmembrane</keyword>
<dbReference type="InterPro" id="IPR018639">
    <property type="entry name" value="DUF2062"/>
</dbReference>
<dbReference type="Pfam" id="PF09835">
    <property type="entry name" value="DUF2062"/>
    <property type="match status" value="1"/>
</dbReference>
<dbReference type="PANTHER" id="PTHR40547">
    <property type="entry name" value="SLL0298 PROTEIN"/>
    <property type="match status" value="1"/>
</dbReference>
<feature type="domain" description="DUF2062" evidence="2">
    <location>
        <begin position="26"/>
        <end position="190"/>
    </location>
</feature>
<dbReference type="EMBL" id="CP021404">
    <property type="protein sequence ID" value="ATI40875.1"/>
    <property type="molecule type" value="Genomic_DNA"/>
</dbReference>
<proteinExistence type="predicted"/>